<reference evidence="1" key="1">
    <citation type="submission" date="2023-01" db="EMBL/GenBank/DDBJ databases">
        <title>Genome assembly of the deep-sea coral Lophelia pertusa.</title>
        <authorList>
            <person name="Herrera S."/>
            <person name="Cordes E."/>
        </authorList>
    </citation>
    <scope>NUCLEOTIDE SEQUENCE</scope>
    <source>
        <strain evidence="1">USNM1676648</strain>
        <tissue evidence="1">Polyp</tissue>
    </source>
</reference>
<gene>
    <name evidence="1" type="ORF">OS493_039991</name>
</gene>
<name>A0A9W9ZW64_9CNID</name>
<evidence type="ECO:0000313" key="2">
    <source>
        <dbReference type="Proteomes" id="UP001163046"/>
    </source>
</evidence>
<sequence>MILKCATQAVPDSASVLVEQQTCHDSSLRNKKNRQLLKSIQRGGTWYKEMFKEWHSSARKYVL</sequence>
<dbReference type="AlphaFoldDB" id="A0A9W9ZW64"/>
<protein>
    <submittedName>
        <fullName evidence="1">Uncharacterized protein</fullName>
    </submittedName>
</protein>
<keyword evidence="2" id="KW-1185">Reference proteome</keyword>
<evidence type="ECO:0000313" key="1">
    <source>
        <dbReference type="EMBL" id="KAJ7388073.1"/>
    </source>
</evidence>
<comment type="caution">
    <text evidence="1">The sequence shown here is derived from an EMBL/GenBank/DDBJ whole genome shotgun (WGS) entry which is preliminary data.</text>
</comment>
<organism evidence="1 2">
    <name type="scientific">Desmophyllum pertusum</name>
    <dbReference type="NCBI Taxonomy" id="174260"/>
    <lineage>
        <taxon>Eukaryota</taxon>
        <taxon>Metazoa</taxon>
        <taxon>Cnidaria</taxon>
        <taxon>Anthozoa</taxon>
        <taxon>Hexacorallia</taxon>
        <taxon>Scleractinia</taxon>
        <taxon>Caryophylliina</taxon>
        <taxon>Caryophylliidae</taxon>
        <taxon>Desmophyllum</taxon>
    </lineage>
</organism>
<dbReference type="EMBL" id="MU825666">
    <property type="protein sequence ID" value="KAJ7388073.1"/>
    <property type="molecule type" value="Genomic_DNA"/>
</dbReference>
<dbReference type="Proteomes" id="UP001163046">
    <property type="component" value="Unassembled WGS sequence"/>
</dbReference>
<accession>A0A9W9ZW64</accession>
<proteinExistence type="predicted"/>